<proteinExistence type="predicted"/>
<feature type="domain" description="Metallo-beta-lactamase" evidence="1">
    <location>
        <begin position="24"/>
        <end position="215"/>
    </location>
</feature>
<name>A0A6J6T0Y6_9ZZZZ</name>
<dbReference type="PANTHER" id="PTHR42951:SF4">
    <property type="entry name" value="ACYL-COENZYME A THIOESTERASE MBLAC2"/>
    <property type="match status" value="1"/>
</dbReference>
<gene>
    <name evidence="2" type="ORF">UFOPK2761_01262</name>
</gene>
<dbReference type="InterPro" id="IPR036866">
    <property type="entry name" value="RibonucZ/Hydroxyglut_hydro"/>
</dbReference>
<dbReference type="InterPro" id="IPR050855">
    <property type="entry name" value="NDM-1-like"/>
</dbReference>
<dbReference type="Pfam" id="PF00753">
    <property type="entry name" value="Lactamase_B"/>
    <property type="match status" value="1"/>
</dbReference>
<dbReference type="SMART" id="SM00849">
    <property type="entry name" value="Lactamase_B"/>
    <property type="match status" value="1"/>
</dbReference>
<dbReference type="Gene3D" id="3.60.15.10">
    <property type="entry name" value="Ribonuclease Z/Hydroxyacylglutathione hydrolase-like"/>
    <property type="match status" value="1"/>
</dbReference>
<organism evidence="2">
    <name type="scientific">freshwater metagenome</name>
    <dbReference type="NCBI Taxonomy" id="449393"/>
    <lineage>
        <taxon>unclassified sequences</taxon>
        <taxon>metagenomes</taxon>
        <taxon>ecological metagenomes</taxon>
    </lineage>
</organism>
<dbReference type="CDD" id="cd16282">
    <property type="entry name" value="metallo-hydrolase-like_MBL-fold"/>
    <property type="match status" value="1"/>
</dbReference>
<accession>A0A6J6T0Y6</accession>
<dbReference type="SUPFAM" id="SSF56281">
    <property type="entry name" value="Metallo-hydrolase/oxidoreductase"/>
    <property type="match status" value="1"/>
</dbReference>
<dbReference type="PANTHER" id="PTHR42951">
    <property type="entry name" value="METALLO-BETA-LACTAMASE DOMAIN-CONTAINING"/>
    <property type="match status" value="1"/>
</dbReference>
<evidence type="ECO:0000259" key="1">
    <source>
        <dbReference type="SMART" id="SM00849"/>
    </source>
</evidence>
<dbReference type="AlphaFoldDB" id="A0A6J6T0Y6"/>
<evidence type="ECO:0000313" key="2">
    <source>
        <dbReference type="EMBL" id="CAB4740830.1"/>
    </source>
</evidence>
<reference evidence="2" key="1">
    <citation type="submission" date="2020-05" db="EMBL/GenBank/DDBJ databases">
        <authorList>
            <person name="Chiriac C."/>
            <person name="Salcher M."/>
            <person name="Ghai R."/>
            <person name="Kavagutti S V."/>
        </authorList>
    </citation>
    <scope>NUCLEOTIDE SEQUENCE</scope>
</reference>
<dbReference type="InterPro" id="IPR001279">
    <property type="entry name" value="Metallo-B-lactamas"/>
</dbReference>
<protein>
    <submittedName>
        <fullName evidence="2">Unannotated protein</fullName>
    </submittedName>
</protein>
<sequence>MTASPPALVEVADRVWVARHEWYDANTTYVGGERGLVVVDTHASTRMGWVVVEQARALGAGEVVAVVTTHAHHDHVLGTATLREAYGDALPVHAHETCVEELAAWAADRPAYDGEEPVPGEVDASPVVLPDRPFSSVAVVDLGDRALELVHPGRGHTAGDLVVRVPDADVVLAGDLVEESGPPAYGADSFPMEWPLALDVTLQLCTPGTVVVPGHGAPVDRDFVMDQRADIGVVAETIRDLAGRGVPLAQALSVGDWPIDPAHLARAVERGYEHLPRSQKRLPLL</sequence>
<dbReference type="EMBL" id="CAEZYQ010000008">
    <property type="protein sequence ID" value="CAB4740830.1"/>
    <property type="molecule type" value="Genomic_DNA"/>
</dbReference>